<dbReference type="AlphaFoldDB" id="A0A5J4PJR3"/>
<dbReference type="GO" id="GO:0009279">
    <property type="term" value="C:cell outer membrane"/>
    <property type="evidence" value="ECO:0007669"/>
    <property type="project" value="UniProtKB-SubCell"/>
</dbReference>
<proteinExistence type="predicted"/>
<comment type="caution">
    <text evidence="6">The sequence shown here is derived from an EMBL/GenBank/DDBJ whole genome shotgun (WGS) entry which is preliminary data.</text>
</comment>
<sequence>GWNGYGTNYPAYVSPNELNDPSGEFIGGWGFGPVRQATYDIYAQGDTRRDASVNKWESDQYGHRFQDTGLFQRKYAARAGYNPPPGDRDLNYSNNLRIFRYAETLLNYVELVKVHGQSEAQGVSAQACFDQIRKRAFGTDNSIPATPEAIKLERRLEFLGEGMRFWDLVRWGDAADVLTDHDSVSKEHNAERTFNYAEGHQYVPIPQGEIEKTKGTEYELKQYKDWEAGWK</sequence>
<dbReference type="Pfam" id="PF07980">
    <property type="entry name" value="SusD_RagB"/>
    <property type="match status" value="1"/>
</dbReference>
<gene>
    <name evidence="6" type="ORF">EZS27_038764</name>
</gene>
<name>A0A5J4PJR3_9ZZZZ</name>
<dbReference type="InterPro" id="IPR011990">
    <property type="entry name" value="TPR-like_helical_dom_sf"/>
</dbReference>
<evidence type="ECO:0000256" key="2">
    <source>
        <dbReference type="ARBA" id="ARBA00022729"/>
    </source>
</evidence>
<accession>A0A5J4PJR3</accession>
<comment type="subcellular location">
    <subcellularLocation>
        <location evidence="1">Cell outer membrane</location>
    </subcellularLocation>
</comment>
<keyword evidence="4" id="KW-0998">Cell outer membrane</keyword>
<keyword evidence="3" id="KW-0472">Membrane</keyword>
<dbReference type="InterPro" id="IPR012944">
    <property type="entry name" value="SusD_RagB_dom"/>
</dbReference>
<feature type="non-terminal residue" evidence="6">
    <location>
        <position position="1"/>
    </location>
</feature>
<evidence type="ECO:0000313" key="6">
    <source>
        <dbReference type="EMBL" id="KAA6309816.1"/>
    </source>
</evidence>
<reference evidence="6" key="1">
    <citation type="submission" date="2019-03" db="EMBL/GenBank/DDBJ databases">
        <title>Single cell metagenomics reveals metabolic interactions within the superorganism composed of flagellate Streblomastix strix and complex community of Bacteroidetes bacteria on its surface.</title>
        <authorList>
            <person name="Treitli S.C."/>
            <person name="Kolisko M."/>
            <person name="Husnik F."/>
            <person name="Keeling P."/>
            <person name="Hampl V."/>
        </authorList>
    </citation>
    <scope>NUCLEOTIDE SEQUENCE</scope>
    <source>
        <strain evidence="6">STM</strain>
    </source>
</reference>
<dbReference type="SUPFAM" id="SSF48452">
    <property type="entry name" value="TPR-like"/>
    <property type="match status" value="1"/>
</dbReference>
<evidence type="ECO:0000259" key="5">
    <source>
        <dbReference type="Pfam" id="PF07980"/>
    </source>
</evidence>
<dbReference type="EMBL" id="SNRY01007751">
    <property type="protein sequence ID" value="KAA6309816.1"/>
    <property type="molecule type" value="Genomic_DNA"/>
</dbReference>
<organism evidence="6">
    <name type="scientific">termite gut metagenome</name>
    <dbReference type="NCBI Taxonomy" id="433724"/>
    <lineage>
        <taxon>unclassified sequences</taxon>
        <taxon>metagenomes</taxon>
        <taxon>organismal metagenomes</taxon>
    </lineage>
</organism>
<evidence type="ECO:0000256" key="3">
    <source>
        <dbReference type="ARBA" id="ARBA00023136"/>
    </source>
</evidence>
<evidence type="ECO:0000256" key="4">
    <source>
        <dbReference type="ARBA" id="ARBA00023237"/>
    </source>
</evidence>
<evidence type="ECO:0000256" key="1">
    <source>
        <dbReference type="ARBA" id="ARBA00004442"/>
    </source>
</evidence>
<dbReference type="Gene3D" id="1.25.40.390">
    <property type="match status" value="1"/>
</dbReference>
<keyword evidence="2" id="KW-0732">Signal</keyword>
<protein>
    <recommendedName>
        <fullName evidence="5">RagB/SusD domain-containing protein</fullName>
    </recommendedName>
</protein>
<feature type="domain" description="RagB/SusD" evidence="5">
    <location>
        <begin position="52"/>
        <end position="215"/>
    </location>
</feature>